<proteinExistence type="predicted"/>
<evidence type="ECO:0000313" key="2">
    <source>
        <dbReference type="Proteomes" id="UP000298652"/>
    </source>
</evidence>
<dbReference type="Gramene" id="TKW03208">
    <property type="protein sequence ID" value="TKW03208"/>
    <property type="gene ID" value="SEVIR_7G009000v2"/>
</dbReference>
<gene>
    <name evidence="1" type="ORF">SEVIR_7G009000v2</name>
</gene>
<dbReference type="EMBL" id="CM016558">
    <property type="protein sequence ID" value="TKW03208.1"/>
    <property type="molecule type" value="Genomic_DNA"/>
</dbReference>
<accession>A0A4U6TKZ2</accession>
<keyword evidence="2" id="KW-1185">Reference proteome</keyword>
<protein>
    <submittedName>
        <fullName evidence="1">Uncharacterized protein</fullName>
    </submittedName>
</protein>
<sequence>MQRMDSYDRYLAHVLCRISIAVANRMDITKMGKTRMMKTISLILLLIILAASQENMGVSVVQAACNINPYRHCAAVCLRPGHCDSCCKSLSYPRGLAASASRFLHCLRLLQLIEYYLISIRYAAERLMCFCLRKKD</sequence>
<reference evidence="1" key="1">
    <citation type="submission" date="2019-03" db="EMBL/GenBank/DDBJ databases">
        <title>WGS assembly of Setaria viridis.</title>
        <authorList>
            <person name="Huang P."/>
            <person name="Jenkins J."/>
            <person name="Grimwood J."/>
            <person name="Barry K."/>
            <person name="Healey A."/>
            <person name="Mamidi S."/>
            <person name="Sreedasyam A."/>
            <person name="Shu S."/>
            <person name="Feldman M."/>
            <person name="Wu J."/>
            <person name="Yu Y."/>
            <person name="Chen C."/>
            <person name="Johnson J."/>
            <person name="Rokhsar D."/>
            <person name="Baxter I."/>
            <person name="Schmutz J."/>
            <person name="Brutnell T."/>
            <person name="Kellogg E."/>
        </authorList>
    </citation>
    <scope>NUCLEOTIDE SEQUENCE [LARGE SCALE GENOMIC DNA]</scope>
</reference>
<dbReference type="Proteomes" id="UP000298652">
    <property type="component" value="Chromosome 7"/>
</dbReference>
<organism evidence="1 2">
    <name type="scientific">Setaria viridis</name>
    <name type="common">Green bristlegrass</name>
    <name type="synonym">Setaria italica subsp. viridis</name>
    <dbReference type="NCBI Taxonomy" id="4556"/>
    <lineage>
        <taxon>Eukaryota</taxon>
        <taxon>Viridiplantae</taxon>
        <taxon>Streptophyta</taxon>
        <taxon>Embryophyta</taxon>
        <taxon>Tracheophyta</taxon>
        <taxon>Spermatophyta</taxon>
        <taxon>Magnoliopsida</taxon>
        <taxon>Liliopsida</taxon>
        <taxon>Poales</taxon>
        <taxon>Poaceae</taxon>
        <taxon>PACMAD clade</taxon>
        <taxon>Panicoideae</taxon>
        <taxon>Panicodae</taxon>
        <taxon>Paniceae</taxon>
        <taxon>Cenchrinae</taxon>
        <taxon>Setaria</taxon>
    </lineage>
</organism>
<evidence type="ECO:0000313" key="1">
    <source>
        <dbReference type="EMBL" id="TKW03208.1"/>
    </source>
</evidence>
<dbReference type="AlphaFoldDB" id="A0A4U6TKZ2"/>
<name>A0A4U6TKZ2_SETVI</name>